<dbReference type="EMBL" id="CP035945">
    <property type="protein sequence ID" value="QBE96793.1"/>
    <property type="molecule type" value="Genomic_DNA"/>
</dbReference>
<dbReference type="InterPro" id="IPR036129">
    <property type="entry name" value="Glycerate_kinase_sf"/>
</dbReference>
<dbReference type="NCBIfam" id="TIGR00045">
    <property type="entry name" value="glycerate kinase"/>
    <property type="match status" value="1"/>
</dbReference>
<reference evidence="5 6" key="1">
    <citation type="submission" date="2019-01" db="EMBL/GenBank/DDBJ databases">
        <title>PMF-metabolizing Aryl O-demethylase.</title>
        <authorList>
            <person name="Kim M."/>
        </authorList>
    </citation>
    <scope>NUCLEOTIDE SEQUENCE [LARGE SCALE GENOMIC DNA]</scope>
    <source>
        <strain evidence="5 6">PMF1</strain>
    </source>
</reference>
<keyword evidence="2 4" id="KW-0808">Transferase</keyword>
<gene>
    <name evidence="5" type="primary">garK</name>
    <name evidence="5" type="ORF">PMF13cell1_02340</name>
</gene>
<dbReference type="AlphaFoldDB" id="A0A4P6M067"/>
<dbReference type="KEGG" id="bpro:PMF13cell1_02340"/>
<dbReference type="PIRSF" id="PIRSF006078">
    <property type="entry name" value="GlxK"/>
    <property type="match status" value="1"/>
</dbReference>
<dbReference type="Pfam" id="PF02595">
    <property type="entry name" value="Gly_kinase"/>
    <property type="match status" value="1"/>
</dbReference>
<keyword evidence="3 4" id="KW-0418">Kinase</keyword>
<comment type="similarity">
    <text evidence="1 4">Belongs to the glycerate kinase type-1 family.</text>
</comment>
<dbReference type="Gene3D" id="3.90.1510.10">
    <property type="entry name" value="Glycerate kinase, domain 2"/>
    <property type="match status" value="1"/>
</dbReference>
<evidence type="ECO:0000256" key="3">
    <source>
        <dbReference type="ARBA" id="ARBA00022777"/>
    </source>
</evidence>
<proteinExistence type="inferred from homology"/>
<accession>A0A4P6M067</accession>
<dbReference type="GO" id="GO:0043798">
    <property type="term" value="F:glycerate 2-kinase activity"/>
    <property type="evidence" value="ECO:0007669"/>
    <property type="project" value="UniProtKB-EC"/>
</dbReference>
<dbReference type="SUPFAM" id="SSF110738">
    <property type="entry name" value="Glycerate kinase I"/>
    <property type="match status" value="1"/>
</dbReference>
<dbReference type="InterPro" id="IPR004381">
    <property type="entry name" value="Glycerate_kinase"/>
</dbReference>
<dbReference type="Proteomes" id="UP000289794">
    <property type="component" value="Chromosome"/>
</dbReference>
<evidence type="ECO:0000313" key="5">
    <source>
        <dbReference type="EMBL" id="QBE96793.1"/>
    </source>
</evidence>
<name>A0A4P6M067_9FIRM</name>
<dbReference type="PANTHER" id="PTHR21599:SF0">
    <property type="entry name" value="GLYCERATE KINASE"/>
    <property type="match status" value="1"/>
</dbReference>
<protein>
    <submittedName>
        <fullName evidence="5">Glycerate 2-kinase</fullName>
        <ecNumber evidence="5">2.7.1.165</ecNumber>
    </submittedName>
</protein>
<evidence type="ECO:0000256" key="2">
    <source>
        <dbReference type="ARBA" id="ARBA00022679"/>
    </source>
</evidence>
<dbReference type="Gene3D" id="3.40.50.10350">
    <property type="entry name" value="Glycerate kinase, domain 1"/>
    <property type="match status" value="1"/>
</dbReference>
<dbReference type="PANTHER" id="PTHR21599">
    <property type="entry name" value="GLYCERATE KINASE"/>
    <property type="match status" value="1"/>
</dbReference>
<dbReference type="EC" id="2.7.1.165" evidence="5"/>
<dbReference type="InterPro" id="IPR018197">
    <property type="entry name" value="Glycerate_kinase_RE-like"/>
</dbReference>
<dbReference type="GO" id="GO:0031388">
    <property type="term" value="P:organic acid phosphorylation"/>
    <property type="evidence" value="ECO:0007669"/>
    <property type="project" value="UniProtKB-UniRule"/>
</dbReference>
<sequence>MRVVTAIDSLKGSLSSMEAGSAAREGILRVFPGAKVNVRPLADGGEGTVEALAGGMDGKIQRVTVTGPLGNPVTCEYGIIEDTKTAIVEMSGAAGITLLTPGERNPLHTTTYGVGEVIRDAIEKGCRRFIVGIGGSATNDGGIGMLQALGYGFLNAAGEQVRYGAEGLSELVSVTADHVVPGLEECQFRVACDVTNVLCGEQGCSAVYGPQKGATPSMIVQMDEWLERYASLAQKSFSKADPMQPGTGAAGGLGFAFLTFTNAVLESGIKIVLEETGLEDYIKEADLVITGEGRLDGQTAMGKAPVGVAELAKKHGKPVIAFAGSVTRDAIACNGKGIDAFFPILRGVCTLDEAMKPLNARENMADTAEQVFRLLKAGTALSFH</sequence>
<dbReference type="RefSeq" id="WP_130180817.1">
    <property type="nucleotide sequence ID" value="NZ_CP035945.1"/>
</dbReference>
<evidence type="ECO:0000313" key="6">
    <source>
        <dbReference type="Proteomes" id="UP000289794"/>
    </source>
</evidence>
<evidence type="ECO:0000256" key="1">
    <source>
        <dbReference type="ARBA" id="ARBA00006284"/>
    </source>
</evidence>
<dbReference type="InterPro" id="IPR018193">
    <property type="entry name" value="Glyc_kinase_flavodox-like_fold"/>
</dbReference>
<evidence type="ECO:0000256" key="4">
    <source>
        <dbReference type="PIRNR" id="PIRNR006078"/>
    </source>
</evidence>
<dbReference type="GO" id="GO:0008887">
    <property type="term" value="F:glycerate kinase activity"/>
    <property type="evidence" value="ECO:0007669"/>
    <property type="project" value="UniProtKB-UniRule"/>
</dbReference>
<organism evidence="5 6">
    <name type="scientific">Blautia producta</name>
    <dbReference type="NCBI Taxonomy" id="33035"/>
    <lineage>
        <taxon>Bacteria</taxon>
        <taxon>Bacillati</taxon>
        <taxon>Bacillota</taxon>
        <taxon>Clostridia</taxon>
        <taxon>Lachnospirales</taxon>
        <taxon>Lachnospiraceae</taxon>
        <taxon>Blautia</taxon>
    </lineage>
</organism>